<dbReference type="PROSITE" id="PS51459">
    <property type="entry name" value="FIDO"/>
    <property type="match status" value="1"/>
</dbReference>
<dbReference type="EMBL" id="QTZN02000065">
    <property type="protein sequence ID" value="MVB09072.1"/>
    <property type="molecule type" value="Genomic_DNA"/>
</dbReference>
<evidence type="ECO:0000313" key="2">
    <source>
        <dbReference type="EMBL" id="MUP39867.1"/>
    </source>
</evidence>
<dbReference type="Gene3D" id="1.20.120.1870">
    <property type="entry name" value="Fic/DOC protein, Fido domain"/>
    <property type="match status" value="1"/>
</dbReference>
<dbReference type="InterPro" id="IPR006440">
    <property type="entry name" value="Doc"/>
</dbReference>
<dbReference type="InterPro" id="IPR053737">
    <property type="entry name" value="Type_II_TA_Toxin"/>
</dbReference>
<reference evidence="2 5" key="2">
    <citation type="submission" date="2019-12" db="EMBL/GenBank/DDBJ databases">
        <title>Draft genome sequence of Labilibaculum sp. strain 44 isolated from deep waters of Black Sea.</title>
        <authorList>
            <person name="Yadav S."/>
            <person name="Villanueva L."/>
        </authorList>
    </citation>
    <scope>NUCLEOTIDE SEQUENCE [LARGE SCALE GENOMIC DNA]</scope>
    <source>
        <strain evidence="2 5">44</strain>
    </source>
</reference>
<dbReference type="InterPro" id="IPR003812">
    <property type="entry name" value="Fido"/>
</dbReference>
<dbReference type="AlphaFoldDB" id="A0A7M4DB38"/>
<dbReference type="Pfam" id="PF02661">
    <property type="entry name" value="Fic"/>
    <property type="match status" value="1"/>
</dbReference>
<dbReference type="Proteomes" id="UP000462449">
    <property type="component" value="Unassembled WGS sequence"/>
</dbReference>
<name>A0A7M4DB38_9BACT</name>
<dbReference type="GO" id="GO:0016301">
    <property type="term" value="F:kinase activity"/>
    <property type="evidence" value="ECO:0007669"/>
    <property type="project" value="InterPro"/>
</dbReference>
<dbReference type="PANTHER" id="PTHR39426">
    <property type="entry name" value="HOMOLOGY TO DEATH-ON-CURING PROTEIN OF PHAGE P1"/>
    <property type="match status" value="1"/>
</dbReference>
<evidence type="ECO:0000313" key="3">
    <source>
        <dbReference type="EMBL" id="MVB09072.1"/>
    </source>
</evidence>
<evidence type="ECO:0000313" key="4">
    <source>
        <dbReference type="Proteomes" id="UP000285951"/>
    </source>
</evidence>
<dbReference type="Proteomes" id="UP000285951">
    <property type="component" value="Unassembled WGS sequence"/>
</dbReference>
<protein>
    <submittedName>
        <fullName evidence="2">Type II toxin-antitoxin system death-on-curing family toxin</fullName>
    </submittedName>
</protein>
<evidence type="ECO:0000259" key="1">
    <source>
        <dbReference type="PROSITE" id="PS51459"/>
    </source>
</evidence>
<dbReference type="OrthoDB" id="9802752at2"/>
<keyword evidence="4" id="KW-1185">Reference proteome</keyword>
<accession>A0A7M4DB38</accession>
<dbReference type="RefSeq" id="WP_156197223.1">
    <property type="nucleotide sequence ID" value="NZ_QTZN02000065.1"/>
</dbReference>
<proteinExistence type="predicted"/>
<dbReference type="PANTHER" id="PTHR39426:SF1">
    <property type="entry name" value="HOMOLOGY TO DEATH-ON-CURING PROTEIN OF PHAGE P1"/>
    <property type="match status" value="1"/>
</dbReference>
<organism evidence="2 5">
    <name type="scientific">Labilibaculum euxinus</name>
    <dbReference type="NCBI Taxonomy" id="2686357"/>
    <lineage>
        <taxon>Bacteria</taxon>
        <taxon>Pseudomonadati</taxon>
        <taxon>Bacteroidota</taxon>
        <taxon>Bacteroidia</taxon>
        <taxon>Marinilabiliales</taxon>
        <taxon>Marinifilaceae</taxon>
        <taxon>Labilibaculum</taxon>
    </lineage>
</organism>
<feature type="domain" description="Fido" evidence="1">
    <location>
        <begin position="6"/>
        <end position="126"/>
    </location>
</feature>
<dbReference type="NCBIfam" id="TIGR01550">
    <property type="entry name" value="DOC_P1"/>
    <property type="match status" value="1"/>
</dbReference>
<dbReference type="SUPFAM" id="SSF140931">
    <property type="entry name" value="Fic-like"/>
    <property type="match status" value="1"/>
</dbReference>
<comment type="caution">
    <text evidence="2">The sequence shown here is derived from an EMBL/GenBank/DDBJ whole genome shotgun (WGS) entry which is preliminary data.</text>
</comment>
<gene>
    <name evidence="3" type="ORF">DWB62_018805</name>
    <name evidence="2" type="ORF">GNY23_18805</name>
</gene>
<sequence length="155" mass="17695">MTVYIESLDEVTSIHGKTIEVSGGGVNGIISLSSLEAALEHVKNDIYYPEFVDKLTHLFYVANKRHCFQDGNKRIAISLGALFLLKNGYLFVIERFLHKMEVISYQLAAGRIEKEFLREIIQSVIYEDDYSEDIKLRLIACISNDEDNTTQDENN</sequence>
<dbReference type="EMBL" id="WOTW01000065">
    <property type="protein sequence ID" value="MUP39867.1"/>
    <property type="molecule type" value="Genomic_DNA"/>
</dbReference>
<evidence type="ECO:0000313" key="5">
    <source>
        <dbReference type="Proteomes" id="UP000462449"/>
    </source>
</evidence>
<dbReference type="InterPro" id="IPR036597">
    <property type="entry name" value="Fido-like_dom_sf"/>
</dbReference>
<reference evidence="3 4" key="1">
    <citation type="submission" date="2019-11" db="EMBL/GenBank/DDBJ databases">
        <title>Draft genome sequence of Labilibaculum sp. strain SYP isolated from Black Sea.</title>
        <authorList>
            <person name="Yadav S."/>
            <person name="Villanueva L."/>
        </authorList>
    </citation>
    <scope>NUCLEOTIDE SEQUENCE [LARGE SCALE GENOMIC DNA]</scope>
    <source>
        <strain evidence="3 4">44</strain>
    </source>
</reference>